<evidence type="ECO:0000256" key="3">
    <source>
        <dbReference type="ARBA" id="ARBA00022692"/>
    </source>
</evidence>
<comment type="similarity">
    <text evidence="2">Belongs to the CCC1 family.</text>
</comment>
<dbReference type="GO" id="GO:0030026">
    <property type="term" value="P:intracellular manganese ion homeostasis"/>
    <property type="evidence" value="ECO:0007669"/>
    <property type="project" value="InterPro"/>
</dbReference>
<dbReference type="Proteomes" id="UP001165160">
    <property type="component" value="Unassembled WGS sequence"/>
</dbReference>
<reference evidence="8" key="1">
    <citation type="journal article" date="2023" name="Commun. Biol.">
        <title>Genome analysis of Parmales, the sister group of diatoms, reveals the evolutionary specialization of diatoms from phago-mixotrophs to photoautotrophs.</title>
        <authorList>
            <person name="Ban H."/>
            <person name="Sato S."/>
            <person name="Yoshikawa S."/>
            <person name="Yamada K."/>
            <person name="Nakamura Y."/>
            <person name="Ichinomiya M."/>
            <person name="Sato N."/>
            <person name="Blanc-Mathieu R."/>
            <person name="Endo H."/>
            <person name="Kuwata A."/>
            <person name="Ogata H."/>
        </authorList>
    </citation>
    <scope>NUCLEOTIDE SEQUENCE [LARGE SCALE GENOMIC DNA]</scope>
    <source>
        <strain evidence="8">NIES 3699</strain>
    </source>
</reference>
<keyword evidence="5 6" id="KW-0472">Membrane</keyword>
<dbReference type="EMBL" id="BRXX01000129">
    <property type="protein sequence ID" value="GMH92526.1"/>
    <property type="molecule type" value="Genomic_DNA"/>
</dbReference>
<evidence type="ECO:0000256" key="1">
    <source>
        <dbReference type="ARBA" id="ARBA00004127"/>
    </source>
</evidence>
<comment type="caution">
    <text evidence="7">The sequence shown here is derived from an EMBL/GenBank/DDBJ whole genome shotgun (WGS) entry which is preliminary data.</text>
</comment>
<dbReference type="PANTHER" id="PTHR31851">
    <property type="entry name" value="FE(2+)/MN(2+) TRANSPORTER PCL1"/>
    <property type="match status" value="1"/>
</dbReference>
<keyword evidence="3 6" id="KW-0812">Transmembrane</keyword>
<evidence type="ECO:0000256" key="5">
    <source>
        <dbReference type="ARBA" id="ARBA00023136"/>
    </source>
</evidence>
<name>A0A9W7BLC5_9STRA</name>
<organism evidence="7 8">
    <name type="scientific">Triparma verrucosa</name>
    <dbReference type="NCBI Taxonomy" id="1606542"/>
    <lineage>
        <taxon>Eukaryota</taxon>
        <taxon>Sar</taxon>
        <taxon>Stramenopiles</taxon>
        <taxon>Ochrophyta</taxon>
        <taxon>Bolidophyceae</taxon>
        <taxon>Parmales</taxon>
        <taxon>Triparmaceae</taxon>
        <taxon>Triparma</taxon>
    </lineage>
</organism>
<dbReference type="InterPro" id="IPR008217">
    <property type="entry name" value="Ccc1_fam"/>
</dbReference>
<comment type="subcellular location">
    <subcellularLocation>
        <location evidence="1">Endomembrane system</location>
        <topology evidence="1">Multi-pass membrane protein</topology>
    </subcellularLocation>
</comment>
<evidence type="ECO:0000313" key="7">
    <source>
        <dbReference type="EMBL" id="GMH92526.1"/>
    </source>
</evidence>
<dbReference type="GO" id="GO:0012505">
    <property type="term" value="C:endomembrane system"/>
    <property type="evidence" value="ECO:0007669"/>
    <property type="project" value="UniProtKB-SubCell"/>
</dbReference>
<evidence type="ECO:0000256" key="4">
    <source>
        <dbReference type="ARBA" id="ARBA00022989"/>
    </source>
</evidence>
<evidence type="ECO:0000256" key="2">
    <source>
        <dbReference type="ARBA" id="ARBA00007049"/>
    </source>
</evidence>
<evidence type="ECO:0000313" key="8">
    <source>
        <dbReference type="Proteomes" id="UP001165160"/>
    </source>
</evidence>
<evidence type="ECO:0000256" key="6">
    <source>
        <dbReference type="SAM" id="Phobius"/>
    </source>
</evidence>
<dbReference type="GO" id="GO:0005384">
    <property type="term" value="F:manganese ion transmembrane transporter activity"/>
    <property type="evidence" value="ECO:0007669"/>
    <property type="project" value="InterPro"/>
</dbReference>
<keyword evidence="4 6" id="KW-1133">Transmembrane helix</keyword>
<keyword evidence="8" id="KW-1185">Reference proteome</keyword>
<sequence length="278" mass="30304">MASEITPLNATAARSAYDIGDLEASKSFHNARSQGEAVEEHSSGGDFIKAIVFGGLDGILTSFAIVAGAAGGGMTPQVVLVLGFSNIFADALSMGVGEFLSSKAHNEWVLSERKREKWELENYPEGEIQEMIDIYEERGMSKEDATIVINKMAKYSEFFVDVMMAEELQLQVPEEDHKWESMKEGLVMFLSFAAFGSLPLMGYVIIPTFFPELGEETLFTSACAVTGIVLFIMGCVKSMFSTTNWFVSGMETFMLGGACATLAYVIGQYVEEKTGAKV</sequence>
<dbReference type="Pfam" id="PF01988">
    <property type="entry name" value="VIT1"/>
    <property type="match status" value="1"/>
</dbReference>
<proteinExistence type="inferred from homology"/>
<accession>A0A9W7BLC5</accession>
<feature type="transmembrane region" description="Helical" evidence="6">
    <location>
        <begin position="252"/>
        <end position="270"/>
    </location>
</feature>
<gene>
    <name evidence="7" type="ORF">TrVE_jg6750</name>
</gene>
<dbReference type="AlphaFoldDB" id="A0A9W7BLC5"/>
<feature type="transmembrane region" description="Helical" evidence="6">
    <location>
        <begin position="186"/>
        <end position="206"/>
    </location>
</feature>
<protein>
    <submittedName>
        <fullName evidence="7">Uncharacterized protein</fullName>
    </submittedName>
</protein>
<feature type="transmembrane region" description="Helical" evidence="6">
    <location>
        <begin position="218"/>
        <end position="240"/>
    </location>
</feature>